<dbReference type="AlphaFoldDB" id="A0AAV4V176"/>
<feature type="compositionally biased region" description="Basic and acidic residues" evidence="1">
    <location>
        <begin position="28"/>
        <end position="37"/>
    </location>
</feature>
<accession>A0AAV4V176</accession>
<dbReference type="Proteomes" id="UP001054945">
    <property type="component" value="Unassembled WGS sequence"/>
</dbReference>
<evidence type="ECO:0000313" key="3">
    <source>
        <dbReference type="Proteomes" id="UP001054945"/>
    </source>
</evidence>
<evidence type="ECO:0000313" key="2">
    <source>
        <dbReference type="EMBL" id="GIY63629.1"/>
    </source>
</evidence>
<gene>
    <name evidence="2" type="primary">AVEN_228014_1</name>
    <name evidence="2" type="ORF">CEXT_516741</name>
</gene>
<organism evidence="2 3">
    <name type="scientific">Caerostris extrusa</name>
    <name type="common">Bark spider</name>
    <name type="synonym">Caerostris bankana</name>
    <dbReference type="NCBI Taxonomy" id="172846"/>
    <lineage>
        <taxon>Eukaryota</taxon>
        <taxon>Metazoa</taxon>
        <taxon>Ecdysozoa</taxon>
        <taxon>Arthropoda</taxon>
        <taxon>Chelicerata</taxon>
        <taxon>Arachnida</taxon>
        <taxon>Araneae</taxon>
        <taxon>Araneomorphae</taxon>
        <taxon>Entelegynae</taxon>
        <taxon>Araneoidea</taxon>
        <taxon>Araneidae</taxon>
        <taxon>Caerostris</taxon>
    </lineage>
</organism>
<protein>
    <submittedName>
        <fullName evidence="2">Uncharacterized protein</fullName>
    </submittedName>
</protein>
<proteinExistence type="predicted"/>
<evidence type="ECO:0000256" key="1">
    <source>
        <dbReference type="SAM" id="MobiDB-lite"/>
    </source>
</evidence>
<feature type="region of interest" description="Disordered" evidence="1">
    <location>
        <begin position="21"/>
        <end position="40"/>
    </location>
</feature>
<name>A0AAV4V176_CAEEX</name>
<sequence>MDYQLPVESKKNRSSFWGKLFGTSKKSNSKERKDGDSFQRQSSLYHSFHFTSAPQESNESQEEGNNFTTLESSALMDIHKDTGILFLNKDSIANCMMPKEEDKHVQFAPTPMNKYYRVDVKAASISRPKFEENKENLKLVSVSYIDGPEVKKTPIIPRTSTKLALFDRKNGSSLHLNVSGIAKYGSLPRTARKKFCWKMQIAHQIIPDLARHVDQNHLGQQSHLASNQSRLSKREQFHPEMNSFNVVVCYDPNCEVVKNNPLAKQQINSAVMEADRAAKRGNRRHEFLVPGQMSRETSASFATKGKIVNFLTKQLMK</sequence>
<dbReference type="EMBL" id="BPLR01013767">
    <property type="protein sequence ID" value="GIY63629.1"/>
    <property type="molecule type" value="Genomic_DNA"/>
</dbReference>
<comment type="caution">
    <text evidence="2">The sequence shown here is derived from an EMBL/GenBank/DDBJ whole genome shotgun (WGS) entry which is preliminary data.</text>
</comment>
<keyword evidence="3" id="KW-1185">Reference proteome</keyword>
<reference evidence="2 3" key="1">
    <citation type="submission" date="2021-06" db="EMBL/GenBank/DDBJ databases">
        <title>Caerostris extrusa draft genome.</title>
        <authorList>
            <person name="Kono N."/>
            <person name="Arakawa K."/>
        </authorList>
    </citation>
    <scope>NUCLEOTIDE SEQUENCE [LARGE SCALE GENOMIC DNA]</scope>
</reference>